<evidence type="ECO:0000313" key="17">
    <source>
        <dbReference type="EMBL" id="QRI61359.1"/>
    </source>
</evidence>
<gene>
    <name evidence="17" type="primary">nad6</name>
</gene>
<geneLocation type="mitochondrion" evidence="17"/>
<keyword evidence="8" id="KW-1278">Translocase</keyword>
<protein>
    <recommendedName>
        <fullName evidence="4">NADH-ubiquinone oxidoreductase chain 6</fullName>
        <ecNumber evidence="3">7.1.1.2</ecNumber>
    </recommendedName>
    <alternativeName>
        <fullName evidence="14">NADH dehydrogenase subunit 6</fullName>
    </alternativeName>
</protein>
<keyword evidence="12 17" id="KW-0496">Mitochondrion</keyword>
<dbReference type="PANTHER" id="PTHR11435">
    <property type="entry name" value="NADH UBIQUINONE OXIDOREDUCTASE SUBUNIT ND6"/>
    <property type="match status" value="1"/>
</dbReference>
<keyword evidence="10 16" id="KW-1133">Transmembrane helix</keyword>
<dbReference type="AlphaFoldDB" id="A0A8E5ETE4"/>
<evidence type="ECO:0000256" key="15">
    <source>
        <dbReference type="ARBA" id="ARBA00049551"/>
    </source>
</evidence>
<evidence type="ECO:0000256" key="1">
    <source>
        <dbReference type="ARBA" id="ARBA00004225"/>
    </source>
</evidence>
<evidence type="ECO:0000256" key="13">
    <source>
        <dbReference type="ARBA" id="ARBA00023136"/>
    </source>
</evidence>
<evidence type="ECO:0000256" key="4">
    <source>
        <dbReference type="ARBA" id="ARBA00021095"/>
    </source>
</evidence>
<evidence type="ECO:0000256" key="16">
    <source>
        <dbReference type="SAM" id="Phobius"/>
    </source>
</evidence>
<evidence type="ECO:0000256" key="6">
    <source>
        <dbReference type="ARBA" id="ARBA00022660"/>
    </source>
</evidence>
<evidence type="ECO:0000256" key="7">
    <source>
        <dbReference type="ARBA" id="ARBA00022692"/>
    </source>
</evidence>
<evidence type="ECO:0000256" key="9">
    <source>
        <dbReference type="ARBA" id="ARBA00022982"/>
    </source>
</evidence>
<dbReference type="GO" id="GO:0031966">
    <property type="term" value="C:mitochondrial membrane"/>
    <property type="evidence" value="ECO:0007669"/>
    <property type="project" value="UniProtKB-SubCell"/>
</dbReference>
<evidence type="ECO:0000256" key="5">
    <source>
        <dbReference type="ARBA" id="ARBA00022448"/>
    </source>
</evidence>
<keyword evidence="5" id="KW-0813">Transport</keyword>
<name>A0A8E5ETE4_9HEMI</name>
<dbReference type="PANTHER" id="PTHR11435:SF1">
    <property type="entry name" value="NADH-UBIQUINONE OXIDOREDUCTASE CHAIN 6"/>
    <property type="match status" value="1"/>
</dbReference>
<evidence type="ECO:0000256" key="10">
    <source>
        <dbReference type="ARBA" id="ARBA00022989"/>
    </source>
</evidence>
<feature type="transmembrane region" description="Helical" evidence="16">
    <location>
        <begin position="76"/>
        <end position="95"/>
    </location>
</feature>
<comment type="subcellular location">
    <subcellularLocation>
        <location evidence="1">Mitochondrion membrane</location>
        <topology evidence="1">Multi-pass membrane protein</topology>
    </subcellularLocation>
</comment>
<comment type="catalytic activity">
    <reaction evidence="15">
        <text>a ubiquinone + NADH + 5 H(+)(in) = a ubiquinol + NAD(+) + 4 H(+)(out)</text>
        <dbReference type="Rhea" id="RHEA:29091"/>
        <dbReference type="Rhea" id="RHEA-COMP:9565"/>
        <dbReference type="Rhea" id="RHEA-COMP:9566"/>
        <dbReference type="ChEBI" id="CHEBI:15378"/>
        <dbReference type="ChEBI" id="CHEBI:16389"/>
        <dbReference type="ChEBI" id="CHEBI:17976"/>
        <dbReference type="ChEBI" id="CHEBI:57540"/>
        <dbReference type="ChEBI" id="CHEBI:57945"/>
        <dbReference type="EC" id="7.1.1.2"/>
    </reaction>
</comment>
<sequence>MMSKMIILISAVTTTTKHPLSMGSMLMLQTILVSNKMFKESNMSWFAYILFITIIGGMMIMFMYMSSIASNEKFSMSTKQMMLTTIFLVMMIVMIKETSMEQMIKITEKKNMMIQKEEAKHTMKFFNLNKMNVTILIMMILLLTMIIVTNIASTFEGPLKKTYV</sequence>
<keyword evidence="6" id="KW-0679">Respiratory chain</keyword>
<organism evidence="17">
    <name type="scientific">Pochazia shantungensis</name>
    <dbReference type="NCBI Taxonomy" id="2891616"/>
    <lineage>
        <taxon>Eukaryota</taxon>
        <taxon>Metazoa</taxon>
        <taxon>Ecdysozoa</taxon>
        <taxon>Arthropoda</taxon>
        <taxon>Hexapoda</taxon>
        <taxon>Insecta</taxon>
        <taxon>Pterygota</taxon>
        <taxon>Neoptera</taxon>
        <taxon>Paraneoptera</taxon>
        <taxon>Hemiptera</taxon>
        <taxon>Auchenorrhyncha</taxon>
        <taxon>Fulgoroidea</taxon>
        <taxon>Ricaniidae</taxon>
        <taxon>Pochazia</taxon>
    </lineage>
</organism>
<keyword evidence="13 16" id="KW-0472">Membrane</keyword>
<evidence type="ECO:0000256" key="12">
    <source>
        <dbReference type="ARBA" id="ARBA00023128"/>
    </source>
</evidence>
<keyword evidence="7 16" id="KW-0812">Transmembrane</keyword>
<proteinExistence type="inferred from homology"/>
<reference evidence="17" key="1">
    <citation type="submission" date="2020-09" db="EMBL/GenBank/DDBJ databases">
        <title>The complete mitochondrial genome of Ricania shantungensis (Hemiptera: Ricaniidae).</title>
        <authorList>
            <person name="Lee H.B."/>
            <person name="Lee W."/>
        </authorList>
    </citation>
    <scope>NUCLEOTIDE SEQUENCE</scope>
</reference>
<evidence type="ECO:0000256" key="2">
    <source>
        <dbReference type="ARBA" id="ARBA00005698"/>
    </source>
</evidence>
<feature type="transmembrane region" description="Helical" evidence="16">
    <location>
        <begin position="43"/>
        <end position="64"/>
    </location>
</feature>
<feature type="transmembrane region" description="Helical" evidence="16">
    <location>
        <begin position="133"/>
        <end position="152"/>
    </location>
</feature>
<dbReference type="GO" id="GO:0008137">
    <property type="term" value="F:NADH dehydrogenase (ubiquinone) activity"/>
    <property type="evidence" value="ECO:0007669"/>
    <property type="project" value="UniProtKB-EC"/>
</dbReference>
<dbReference type="EC" id="7.1.1.2" evidence="3"/>
<comment type="similarity">
    <text evidence="2">Belongs to the complex I subunit 6 family.</text>
</comment>
<evidence type="ECO:0000256" key="3">
    <source>
        <dbReference type="ARBA" id="ARBA00012944"/>
    </source>
</evidence>
<accession>A0A8E5ETE4</accession>
<dbReference type="EMBL" id="MW036196">
    <property type="protein sequence ID" value="QRI61359.1"/>
    <property type="molecule type" value="Genomic_DNA"/>
</dbReference>
<keyword evidence="9" id="KW-0249">Electron transport</keyword>
<evidence type="ECO:0000256" key="11">
    <source>
        <dbReference type="ARBA" id="ARBA00023027"/>
    </source>
</evidence>
<evidence type="ECO:0000256" key="8">
    <source>
        <dbReference type="ARBA" id="ARBA00022967"/>
    </source>
</evidence>
<dbReference type="InterPro" id="IPR050269">
    <property type="entry name" value="ComplexI_Subunit6"/>
</dbReference>
<evidence type="ECO:0000256" key="14">
    <source>
        <dbReference type="ARBA" id="ARBA00031019"/>
    </source>
</evidence>
<keyword evidence="11" id="KW-0520">NAD</keyword>